<dbReference type="Proteomes" id="UP000267464">
    <property type="component" value="Unassembled WGS sequence"/>
</dbReference>
<reference evidence="3 4" key="1">
    <citation type="submission" date="2018-08" db="EMBL/GenBank/DDBJ databases">
        <authorList>
            <person name="Khan S.A."/>
            <person name="Jeon C.O."/>
            <person name="Chun B.H."/>
            <person name="Jeong S.E."/>
        </authorList>
    </citation>
    <scope>NUCLEOTIDE SEQUENCE [LARGE SCALE GENOMIC DNA]</scope>
    <source>
        <strain evidence="3 4">S-16</strain>
    </source>
</reference>
<evidence type="ECO:0000256" key="1">
    <source>
        <dbReference type="SAM" id="MobiDB-lite"/>
    </source>
</evidence>
<protein>
    <recommendedName>
        <fullName evidence="5">DUF2946 domain-containing protein</fullName>
    </recommendedName>
</protein>
<feature type="chain" id="PRO_5018079254" description="DUF2946 domain-containing protein" evidence="2">
    <location>
        <begin position="29"/>
        <end position="149"/>
    </location>
</feature>
<dbReference type="OrthoDB" id="9153384at2"/>
<gene>
    <name evidence="3" type="ORF">DZC73_23380</name>
</gene>
<reference evidence="3 4" key="2">
    <citation type="submission" date="2018-12" db="EMBL/GenBank/DDBJ databases">
        <title>Rhizobacter gummiphilus sp. nov., a rubber-degrading bacterium isolated from the soil of a botanical garden in Japan.</title>
        <authorList>
            <person name="Shunsuke S.S."/>
        </authorList>
    </citation>
    <scope>NUCLEOTIDE SEQUENCE [LARGE SCALE GENOMIC DNA]</scope>
    <source>
        <strain evidence="3 4">S-16</strain>
    </source>
</reference>
<dbReference type="RefSeq" id="WP_124542786.1">
    <property type="nucleotide sequence ID" value="NZ_QUSW01000007.1"/>
</dbReference>
<feature type="region of interest" description="Disordered" evidence="1">
    <location>
        <begin position="55"/>
        <end position="86"/>
    </location>
</feature>
<sequence length="149" mass="15314">MSSRSWSSRFALWAAVFALLLKAGVPMAAAMAASLQGVATAEVCPVYGVALPGPADGHAHHHHHHDHGVHASNDGSGPKEDHSRHELAAHGDHCALTALAAFAGPDDVAVSVAPAARFTAALPPRHTESVPDACALWVARMKHGPPASA</sequence>
<organism evidence="3 4">
    <name type="scientific">Piscinibacter terrae</name>
    <dbReference type="NCBI Taxonomy" id="2496871"/>
    <lineage>
        <taxon>Bacteria</taxon>
        <taxon>Pseudomonadati</taxon>
        <taxon>Pseudomonadota</taxon>
        <taxon>Betaproteobacteria</taxon>
        <taxon>Burkholderiales</taxon>
        <taxon>Sphaerotilaceae</taxon>
        <taxon>Piscinibacter</taxon>
    </lineage>
</organism>
<keyword evidence="2" id="KW-0732">Signal</keyword>
<comment type="caution">
    <text evidence="3">The sequence shown here is derived from an EMBL/GenBank/DDBJ whole genome shotgun (WGS) entry which is preliminary data.</text>
</comment>
<feature type="signal peptide" evidence="2">
    <location>
        <begin position="1"/>
        <end position="28"/>
    </location>
</feature>
<name>A0A3N7IUQ0_9BURK</name>
<dbReference type="AlphaFoldDB" id="A0A3N7IUQ0"/>
<evidence type="ECO:0000313" key="4">
    <source>
        <dbReference type="Proteomes" id="UP000267464"/>
    </source>
</evidence>
<proteinExistence type="predicted"/>
<accession>A0A3N7IUQ0</accession>
<evidence type="ECO:0000313" key="3">
    <source>
        <dbReference type="EMBL" id="RQP22562.1"/>
    </source>
</evidence>
<evidence type="ECO:0008006" key="5">
    <source>
        <dbReference type="Google" id="ProtNLM"/>
    </source>
</evidence>
<evidence type="ECO:0000256" key="2">
    <source>
        <dbReference type="SAM" id="SignalP"/>
    </source>
</evidence>
<feature type="compositionally biased region" description="Basic and acidic residues" evidence="1">
    <location>
        <begin position="77"/>
        <end position="86"/>
    </location>
</feature>
<keyword evidence="4" id="KW-1185">Reference proteome</keyword>
<dbReference type="EMBL" id="QUSW01000007">
    <property type="protein sequence ID" value="RQP22562.1"/>
    <property type="molecule type" value="Genomic_DNA"/>
</dbReference>